<sequence>MAKLLYSYMFICMFVLTGFLAFSSAKLKTCTSAFPLRHPCDLESCINECFRLFKTGFASCSKNKVLCFCDYNCKA</sequence>
<dbReference type="Pfam" id="PF07333">
    <property type="entry name" value="SLR1-BP"/>
    <property type="match status" value="1"/>
</dbReference>
<keyword evidence="3" id="KW-0295">Fungicide</keyword>
<evidence type="ECO:0000313" key="8">
    <source>
        <dbReference type="RefSeq" id="XP_019086593.1"/>
    </source>
</evidence>
<proteinExistence type="inferred from homology"/>
<reference evidence="8" key="2">
    <citation type="submission" date="2025-08" db="UniProtKB">
        <authorList>
            <consortium name="RefSeq"/>
        </authorList>
    </citation>
    <scope>IDENTIFICATION</scope>
    <source>
        <tissue evidence="8">Leaf</tissue>
    </source>
</reference>
<evidence type="ECO:0000256" key="4">
    <source>
        <dbReference type="ARBA" id="ARBA00022821"/>
    </source>
</evidence>
<feature type="signal peptide" evidence="6">
    <location>
        <begin position="1"/>
        <end position="25"/>
    </location>
</feature>
<keyword evidence="2" id="KW-0929">Antimicrobial</keyword>
<keyword evidence="6" id="KW-0732">Signal</keyword>
<gene>
    <name evidence="8" type="primary">LOC109127000</name>
</gene>
<evidence type="ECO:0000256" key="2">
    <source>
        <dbReference type="ARBA" id="ARBA00022529"/>
    </source>
</evidence>
<keyword evidence="7" id="KW-1185">Reference proteome</keyword>
<evidence type="ECO:0000256" key="1">
    <source>
        <dbReference type="ARBA" id="ARBA00006722"/>
    </source>
</evidence>
<dbReference type="GeneID" id="109127000"/>
<dbReference type="InterPro" id="IPR010851">
    <property type="entry name" value="DEFL"/>
</dbReference>
<accession>A0ABM1QIK5</accession>
<evidence type="ECO:0000256" key="5">
    <source>
        <dbReference type="ARBA" id="ARBA00023157"/>
    </source>
</evidence>
<dbReference type="Proteomes" id="UP000694864">
    <property type="component" value="Chromosome 10"/>
</dbReference>
<evidence type="ECO:0000256" key="6">
    <source>
        <dbReference type="SAM" id="SignalP"/>
    </source>
</evidence>
<evidence type="ECO:0000256" key="3">
    <source>
        <dbReference type="ARBA" id="ARBA00022577"/>
    </source>
</evidence>
<feature type="chain" id="PRO_5047513557" evidence="6">
    <location>
        <begin position="26"/>
        <end position="75"/>
    </location>
</feature>
<protein>
    <submittedName>
        <fullName evidence="8">Defensin-like protein 164</fullName>
    </submittedName>
</protein>
<keyword evidence="4" id="KW-0611">Plant defense</keyword>
<keyword evidence="5" id="KW-1015">Disulfide bond</keyword>
<name>A0ABM1QIK5_CAMSA</name>
<evidence type="ECO:0000313" key="7">
    <source>
        <dbReference type="Proteomes" id="UP000694864"/>
    </source>
</evidence>
<dbReference type="RefSeq" id="XP_019086593.1">
    <property type="nucleotide sequence ID" value="XM_019231048.1"/>
</dbReference>
<comment type="similarity">
    <text evidence="1">Belongs to the DEFL family.</text>
</comment>
<reference evidence="7" key="1">
    <citation type="journal article" date="2014" name="Nat. Commun.">
        <title>The emerging biofuel crop Camelina sativa retains a highly undifferentiated hexaploid genome structure.</title>
        <authorList>
            <person name="Kagale S."/>
            <person name="Koh C."/>
            <person name="Nixon J."/>
            <person name="Bollina V."/>
            <person name="Clarke W.E."/>
            <person name="Tuteja R."/>
            <person name="Spillane C."/>
            <person name="Robinson S.J."/>
            <person name="Links M.G."/>
            <person name="Clarke C."/>
            <person name="Higgins E.E."/>
            <person name="Huebert T."/>
            <person name="Sharpe A.G."/>
            <person name="Parkin I.A."/>
        </authorList>
    </citation>
    <scope>NUCLEOTIDE SEQUENCE [LARGE SCALE GENOMIC DNA]</scope>
    <source>
        <strain evidence="7">cv. DH55</strain>
    </source>
</reference>
<organism evidence="7 8">
    <name type="scientific">Camelina sativa</name>
    <name type="common">False flax</name>
    <name type="synonym">Myagrum sativum</name>
    <dbReference type="NCBI Taxonomy" id="90675"/>
    <lineage>
        <taxon>Eukaryota</taxon>
        <taxon>Viridiplantae</taxon>
        <taxon>Streptophyta</taxon>
        <taxon>Embryophyta</taxon>
        <taxon>Tracheophyta</taxon>
        <taxon>Spermatophyta</taxon>
        <taxon>Magnoliopsida</taxon>
        <taxon>eudicotyledons</taxon>
        <taxon>Gunneridae</taxon>
        <taxon>Pentapetalae</taxon>
        <taxon>rosids</taxon>
        <taxon>malvids</taxon>
        <taxon>Brassicales</taxon>
        <taxon>Brassicaceae</taxon>
        <taxon>Camelineae</taxon>
        <taxon>Camelina</taxon>
    </lineage>
</organism>